<feature type="domain" description="Rhodanese" evidence="2">
    <location>
        <begin position="67"/>
        <end position="160"/>
    </location>
</feature>
<dbReference type="CDD" id="cd00158">
    <property type="entry name" value="RHOD"/>
    <property type="match status" value="1"/>
</dbReference>
<dbReference type="Pfam" id="PF00581">
    <property type="entry name" value="Rhodanese"/>
    <property type="match status" value="1"/>
</dbReference>
<dbReference type="OrthoDB" id="9789348at2"/>
<keyword evidence="1" id="KW-0472">Membrane</keyword>
<reference evidence="3 4" key="1">
    <citation type="submission" date="2017-03" db="EMBL/GenBank/DDBJ databases">
        <authorList>
            <person name="Afonso C.L."/>
            <person name="Miller P.J."/>
            <person name="Scott M.A."/>
            <person name="Spackman E."/>
            <person name="Goraichik I."/>
            <person name="Dimitrov K.M."/>
            <person name="Suarez D.L."/>
            <person name="Swayne D.E."/>
        </authorList>
    </citation>
    <scope>NUCLEOTIDE SEQUENCE [LARGE SCALE GENOMIC DNA]</scope>
    <source>
        <strain evidence="3">PRJEB14757</strain>
    </source>
</reference>
<dbReference type="RefSeq" id="WP_080802582.1">
    <property type="nucleotide sequence ID" value="NZ_LT828543.1"/>
</dbReference>
<proteinExistence type="predicted"/>
<accession>A0A1W1HJF3</accession>
<evidence type="ECO:0000313" key="4">
    <source>
        <dbReference type="Proteomes" id="UP000191931"/>
    </source>
</evidence>
<dbReference type="PANTHER" id="PTHR43031:SF1">
    <property type="entry name" value="PYRIDINE NUCLEOTIDE-DISULPHIDE OXIDOREDUCTASE"/>
    <property type="match status" value="1"/>
</dbReference>
<keyword evidence="1" id="KW-0812">Transmembrane</keyword>
<evidence type="ECO:0000259" key="2">
    <source>
        <dbReference type="PROSITE" id="PS50206"/>
    </source>
</evidence>
<keyword evidence="1" id="KW-1133">Transmembrane helix</keyword>
<evidence type="ECO:0000313" key="3">
    <source>
        <dbReference type="EMBL" id="SLM32599.1"/>
    </source>
</evidence>
<dbReference type="EMBL" id="FWEV01000321">
    <property type="protein sequence ID" value="SLM32599.1"/>
    <property type="molecule type" value="Genomic_DNA"/>
</dbReference>
<dbReference type="STRING" id="1246637.MTBBW1_760063"/>
<organism evidence="3 4">
    <name type="scientific">Desulfamplus magnetovallimortis</name>
    <dbReference type="NCBI Taxonomy" id="1246637"/>
    <lineage>
        <taxon>Bacteria</taxon>
        <taxon>Pseudomonadati</taxon>
        <taxon>Thermodesulfobacteriota</taxon>
        <taxon>Desulfobacteria</taxon>
        <taxon>Desulfobacterales</taxon>
        <taxon>Desulfobacteraceae</taxon>
        <taxon>Desulfamplus</taxon>
    </lineage>
</organism>
<name>A0A1W1HJF3_9BACT</name>
<dbReference type="Proteomes" id="UP000191931">
    <property type="component" value="Unassembled WGS sequence"/>
</dbReference>
<protein>
    <submittedName>
        <fullName evidence="3">Rhodanese-like protein</fullName>
    </submittedName>
</protein>
<evidence type="ECO:0000256" key="1">
    <source>
        <dbReference type="SAM" id="Phobius"/>
    </source>
</evidence>
<dbReference type="AlphaFoldDB" id="A0A1W1HJF3"/>
<keyword evidence="4" id="KW-1185">Reference proteome</keyword>
<dbReference type="PROSITE" id="PS50206">
    <property type="entry name" value="RHODANESE_3"/>
    <property type="match status" value="1"/>
</dbReference>
<dbReference type="SUPFAM" id="SSF52821">
    <property type="entry name" value="Rhodanese/Cell cycle control phosphatase"/>
    <property type="match status" value="1"/>
</dbReference>
<dbReference type="InterPro" id="IPR036873">
    <property type="entry name" value="Rhodanese-like_dom_sf"/>
</dbReference>
<feature type="transmembrane region" description="Helical" evidence="1">
    <location>
        <begin position="12"/>
        <end position="30"/>
    </location>
</feature>
<dbReference type="SMART" id="SM00450">
    <property type="entry name" value="RHOD"/>
    <property type="match status" value="1"/>
</dbReference>
<dbReference type="InterPro" id="IPR050229">
    <property type="entry name" value="GlpE_sulfurtransferase"/>
</dbReference>
<gene>
    <name evidence="3" type="ORF">MTBBW1_760063</name>
</gene>
<dbReference type="InterPro" id="IPR001763">
    <property type="entry name" value="Rhodanese-like_dom"/>
</dbReference>
<dbReference type="PANTHER" id="PTHR43031">
    <property type="entry name" value="FAD-DEPENDENT OXIDOREDUCTASE"/>
    <property type="match status" value="1"/>
</dbReference>
<dbReference type="Gene3D" id="3.40.250.10">
    <property type="entry name" value="Rhodanese-like domain"/>
    <property type="match status" value="1"/>
</dbReference>
<sequence>MKNNIYSIGIKQSLTIIVLSVFISLVFNFFRSAPLPIVGKWDVESRLTTDAGKSMVISFDDAVSLFEQNAAVFVDARNVDQYEYGHIKGAISLPWHDLQERFMDVLPEIDPDMPVVTYCDGESCSLSHDLALFFKDMGFQVYVLVNGWSVWKAGSMPVEVKAQ</sequence>